<organism evidence="1 2">
    <name type="scientific">Gordonia sihwensis NBRC 108236</name>
    <dbReference type="NCBI Taxonomy" id="1223544"/>
    <lineage>
        <taxon>Bacteria</taxon>
        <taxon>Bacillati</taxon>
        <taxon>Actinomycetota</taxon>
        <taxon>Actinomycetes</taxon>
        <taxon>Mycobacteriales</taxon>
        <taxon>Gordoniaceae</taxon>
        <taxon>Gordonia</taxon>
    </lineage>
</organism>
<comment type="caution">
    <text evidence="1">The sequence shown here is derived from an EMBL/GenBank/DDBJ whole genome shotgun (WGS) entry which is preliminary data.</text>
</comment>
<dbReference type="AlphaFoldDB" id="L7LGU1"/>
<name>L7LGU1_9ACTN</name>
<gene>
    <name evidence="1" type="ORF">GSI01S_01_02830</name>
</gene>
<dbReference type="Proteomes" id="UP000035083">
    <property type="component" value="Unassembled WGS sequence"/>
</dbReference>
<evidence type="ECO:0000313" key="1">
    <source>
        <dbReference type="EMBL" id="GAC59317.1"/>
    </source>
</evidence>
<sequence length="93" mass="10510">MPTDEPRDPAIAAAERWWDKQGATEQEREDSVDCWSDVAQGAAREALAPIRAWYLAFDPAAPLNESMDDLVRLLWSDAELTMHDDTNEELNHA</sequence>
<proteinExistence type="predicted"/>
<evidence type="ECO:0000313" key="2">
    <source>
        <dbReference type="Proteomes" id="UP000035083"/>
    </source>
</evidence>
<protein>
    <submittedName>
        <fullName evidence="1">Uncharacterized protein</fullName>
    </submittedName>
</protein>
<dbReference type="EMBL" id="BANU01000001">
    <property type="protein sequence ID" value="GAC59317.1"/>
    <property type="molecule type" value="Genomic_DNA"/>
</dbReference>
<accession>L7LGU1</accession>
<dbReference type="RefSeq" id="WP_006894504.1">
    <property type="nucleotide sequence ID" value="NZ_BANU01000001.1"/>
</dbReference>
<reference evidence="1 2" key="1">
    <citation type="submission" date="2012-12" db="EMBL/GenBank/DDBJ databases">
        <title>Whole genome shotgun sequence of Gordonia sihwensis NBRC 108236.</title>
        <authorList>
            <person name="Yoshida I."/>
            <person name="Hosoyama A."/>
            <person name="Tsuchikane K."/>
            <person name="Ando Y."/>
            <person name="Baba S."/>
            <person name="Ohji S."/>
            <person name="Hamada M."/>
            <person name="Tamura T."/>
            <person name="Yamazoe A."/>
            <person name="Yamazaki S."/>
            <person name="Fujita N."/>
        </authorList>
    </citation>
    <scope>NUCLEOTIDE SEQUENCE [LARGE SCALE GENOMIC DNA]</scope>
    <source>
        <strain evidence="1 2">NBRC 108236</strain>
    </source>
</reference>
<keyword evidence="2" id="KW-1185">Reference proteome</keyword>